<evidence type="ECO:0000256" key="1">
    <source>
        <dbReference type="SAM" id="SignalP"/>
    </source>
</evidence>
<protein>
    <submittedName>
        <fullName evidence="2">Uncharacterized protein</fullName>
    </submittedName>
</protein>
<name>A0A921RR52_SORBI</name>
<accession>A0A921RR52</accession>
<evidence type="ECO:0000313" key="3">
    <source>
        <dbReference type="Proteomes" id="UP000807115"/>
    </source>
</evidence>
<feature type="chain" id="PRO_5037227941" evidence="1">
    <location>
        <begin position="32"/>
        <end position="78"/>
    </location>
</feature>
<dbReference type="EMBL" id="CM027681">
    <property type="protein sequence ID" value="KAG0544652.1"/>
    <property type="molecule type" value="Genomic_DNA"/>
</dbReference>
<dbReference type="Proteomes" id="UP000807115">
    <property type="component" value="Chromosome 2"/>
</dbReference>
<keyword evidence="1" id="KW-0732">Signal</keyword>
<dbReference type="AlphaFoldDB" id="A0A921RR52"/>
<reference evidence="2" key="1">
    <citation type="journal article" date="2019" name="BMC Genomics">
        <title>A new reference genome for Sorghum bicolor reveals high levels of sequence similarity between sweet and grain genotypes: implications for the genetics of sugar metabolism.</title>
        <authorList>
            <person name="Cooper E.A."/>
            <person name="Brenton Z.W."/>
            <person name="Flinn B.S."/>
            <person name="Jenkins J."/>
            <person name="Shu S."/>
            <person name="Flowers D."/>
            <person name="Luo F."/>
            <person name="Wang Y."/>
            <person name="Xia P."/>
            <person name="Barry K."/>
            <person name="Daum C."/>
            <person name="Lipzen A."/>
            <person name="Yoshinaga Y."/>
            <person name="Schmutz J."/>
            <person name="Saski C."/>
            <person name="Vermerris W."/>
            <person name="Kresovich S."/>
        </authorList>
    </citation>
    <scope>NUCLEOTIDE SEQUENCE</scope>
</reference>
<proteinExistence type="predicted"/>
<gene>
    <name evidence="2" type="ORF">BDA96_02G294500</name>
</gene>
<sequence>MPTTRECRPPQAWPSPNWLLCLCAALRRMGASRVCIGAGLLCLRVDSPPGFSASASIAPRLRLAALPRSASGLPLVEI</sequence>
<comment type="caution">
    <text evidence="2">The sequence shown here is derived from an EMBL/GenBank/DDBJ whole genome shotgun (WGS) entry which is preliminary data.</text>
</comment>
<evidence type="ECO:0000313" key="2">
    <source>
        <dbReference type="EMBL" id="KAG0544652.1"/>
    </source>
</evidence>
<feature type="signal peptide" evidence="1">
    <location>
        <begin position="1"/>
        <end position="31"/>
    </location>
</feature>
<reference evidence="2" key="2">
    <citation type="submission" date="2020-10" db="EMBL/GenBank/DDBJ databases">
        <authorList>
            <person name="Cooper E.A."/>
            <person name="Brenton Z.W."/>
            <person name="Flinn B.S."/>
            <person name="Jenkins J."/>
            <person name="Shu S."/>
            <person name="Flowers D."/>
            <person name="Luo F."/>
            <person name="Wang Y."/>
            <person name="Xia P."/>
            <person name="Barry K."/>
            <person name="Daum C."/>
            <person name="Lipzen A."/>
            <person name="Yoshinaga Y."/>
            <person name="Schmutz J."/>
            <person name="Saski C."/>
            <person name="Vermerris W."/>
            <person name="Kresovich S."/>
        </authorList>
    </citation>
    <scope>NUCLEOTIDE SEQUENCE</scope>
</reference>
<organism evidence="2 3">
    <name type="scientific">Sorghum bicolor</name>
    <name type="common">Sorghum</name>
    <name type="synonym">Sorghum vulgare</name>
    <dbReference type="NCBI Taxonomy" id="4558"/>
    <lineage>
        <taxon>Eukaryota</taxon>
        <taxon>Viridiplantae</taxon>
        <taxon>Streptophyta</taxon>
        <taxon>Embryophyta</taxon>
        <taxon>Tracheophyta</taxon>
        <taxon>Spermatophyta</taxon>
        <taxon>Magnoliopsida</taxon>
        <taxon>Liliopsida</taxon>
        <taxon>Poales</taxon>
        <taxon>Poaceae</taxon>
        <taxon>PACMAD clade</taxon>
        <taxon>Panicoideae</taxon>
        <taxon>Andropogonodae</taxon>
        <taxon>Andropogoneae</taxon>
        <taxon>Sorghinae</taxon>
        <taxon>Sorghum</taxon>
    </lineage>
</organism>